<dbReference type="Gene3D" id="3.40.50.150">
    <property type="entry name" value="Vaccinia Virus protein VP39"/>
    <property type="match status" value="1"/>
</dbReference>
<dbReference type="Pfam" id="PF13489">
    <property type="entry name" value="Methyltransf_23"/>
    <property type="match status" value="1"/>
</dbReference>
<dbReference type="EMBL" id="MT143077">
    <property type="protein sequence ID" value="QJA92561.1"/>
    <property type="molecule type" value="Genomic_DNA"/>
</dbReference>
<proteinExistence type="predicted"/>
<name>A0A6M3LHJ8_9ZZZZ</name>
<dbReference type="InterPro" id="IPR029063">
    <property type="entry name" value="SAM-dependent_MTases_sf"/>
</dbReference>
<accession>A0A6M3LHJ8</accession>
<dbReference type="GO" id="GO:0032259">
    <property type="term" value="P:methylation"/>
    <property type="evidence" value="ECO:0007669"/>
    <property type="project" value="UniProtKB-KW"/>
</dbReference>
<dbReference type="GO" id="GO:0008168">
    <property type="term" value="F:methyltransferase activity"/>
    <property type="evidence" value="ECO:0007669"/>
    <property type="project" value="UniProtKB-KW"/>
</dbReference>
<evidence type="ECO:0000313" key="1">
    <source>
        <dbReference type="EMBL" id="QJA92561.1"/>
    </source>
</evidence>
<sequence>MKARSEFWDNNYLAAQQSDSLAVPFEKHMDLFKGKRVLEVGPGEGRQFDAVVNLADEYSVADISAKVLDHYLCAHKFLIKNYDDRFDQQFDLIHFWYVLHHVKRDELNLFFKFLSDHLTRTGSILFNTPQLDPDRNDYGGDGIQTTWLDLEDIQGALDQNFVIMDIENINRNATGWVIWAGKRIKFREV</sequence>
<reference evidence="1" key="1">
    <citation type="submission" date="2020-03" db="EMBL/GenBank/DDBJ databases">
        <title>The deep terrestrial virosphere.</title>
        <authorList>
            <person name="Holmfeldt K."/>
            <person name="Nilsson E."/>
            <person name="Simone D."/>
            <person name="Lopez-Fernandez M."/>
            <person name="Wu X."/>
            <person name="de Brujin I."/>
            <person name="Lundin D."/>
            <person name="Andersson A."/>
            <person name="Bertilsson S."/>
            <person name="Dopson M."/>
        </authorList>
    </citation>
    <scope>NUCLEOTIDE SEQUENCE</scope>
    <source>
        <strain evidence="1">MM415B04582</strain>
    </source>
</reference>
<protein>
    <submittedName>
        <fullName evidence="1">Putative methyltransferase</fullName>
    </submittedName>
</protein>
<keyword evidence="1" id="KW-0808">Transferase</keyword>
<gene>
    <name evidence="1" type="ORF">MM415B04582_0003</name>
</gene>
<dbReference type="AlphaFoldDB" id="A0A6M3LHJ8"/>
<organism evidence="1">
    <name type="scientific">viral metagenome</name>
    <dbReference type="NCBI Taxonomy" id="1070528"/>
    <lineage>
        <taxon>unclassified sequences</taxon>
        <taxon>metagenomes</taxon>
        <taxon>organismal metagenomes</taxon>
    </lineage>
</organism>
<keyword evidence="1" id="KW-0489">Methyltransferase</keyword>
<dbReference type="SUPFAM" id="SSF53335">
    <property type="entry name" value="S-adenosyl-L-methionine-dependent methyltransferases"/>
    <property type="match status" value="1"/>
</dbReference>